<keyword evidence="3 7" id="KW-0479">Metal-binding</keyword>
<dbReference type="GO" id="GO:0008270">
    <property type="term" value="F:zinc ion binding"/>
    <property type="evidence" value="ECO:0007669"/>
    <property type="project" value="UniProtKB-UniRule"/>
</dbReference>
<dbReference type="EC" id="3.1.-.-" evidence="7"/>
<comment type="subcellular location">
    <subcellularLocation>
        <location evidence="7">Cytoplasm</location>
    </subcellularLocation>
</comment>
<evidence type="ECO:0000256" key="1">
    <source>
        <dbReference type="ARBA" id="ARBA00010875"/>
    </source>
</evidence>
<evidence type="ECO:0000256" key="3">
    <source>
        <dbReference type="ARBA" id="ARBA00022723"/>
    </source>
</evidence>
<gene>
    <name evidence="7" type="primary">ybeY</name>
    <name evidence="8" type="ORF">CEY11_08475</name>
</gene>
<accession>A0A225MKT6</accession>
<dbReference type="GO" id="GO:0004222">
    <property type="term" value="F:metalloendopeptidase activity"/>
    <property type="evidence" value="ECO:0007669"/>
    <property type="project" value="InterPro"/>
</dbReference>
<comment type="similarity">
    <text evidence="1 7">Belongs to the endoribonuclease YbeY family.</text>
</comment>
<dbReference type="EMBL" id="NJIH01000004">
    <property type="protein sequence ID" value="OWT61858.1"/>
    <property type="molecule type" value="Genomic_DNA"/>
</dbReference>
<dbReference type="SUPFAM" id="SSF55486">
    <property type="entry name" value="Metalloproteases ('zincins'), catalytic domain"/>
    <property type="match status" value="1"/>
</dbReference>
<dbReference type="Pfam" id="PF02130">
    <property type="entry name" value="YbeY"/>
    <property type="match status" value="1"/>
</dbReference>
<keyword evidence="2 7" id="KW-0540">Nuclease</keyword>
<evidence type="ECO:0000313" key="9">
    <source>
        <dbReference type="Proteomes" id="UP000214603"/>
    </source>
</evidence>
<keyword evidence="7" id="KW-0690">Ribosome biogenesis</keyword>
<dbReference type="PROSITE" id="PS01306">
    <property type="entry name" value="UPF0054"/>
    <property type="match status" value="1"/>
</dbReference>
<keyword evidence="6 7" id="KW-0862">Zinc</keyword>
<dbReference type="PANTHER" id="PTHR46986:SF1">
    <property type="entry name" value="ENDORIBONUCLEASE YBEY, CHLOROPLASTIC"/>
    <property type="match status" value="1"/>
</dbReference>
<evidence type="ECO:0000256" key="2">
    <source>
        <dbReference type="ARBA" id="ARBA00022722"/>
    </source>
</evidence>
<sequence length="156" mass="17650">MSVELSLSVQFGTGAAELPRWRLRRWIERALRELEPELDPALLRAALTLRLVDAREGRRLNREFRQRDYATNVLTFEYGLAPDGTLAGDIVLCVPVLRREAREQHKPLLSHAAHLVLHGVLHALGYDHIDPAEADAMETLETRVLGKMGIPDPYRA</sequence>
<comment type="caution">
    <text evidence="8">The sequence shown here is derived from an EMBL/GenBank/DDBJ whole genome shotgun (WGS) entry which is preliminary data.</text>
</comment>
<proteinExistence type="inferred from homology"/>
<keyword evidence="5 7" id="KW-0378">Hydrolase</keyword>
<reference evidence="9" key="1">
    <citation type="submission" date="2017-06" db="EMBL/GenBank/DDBJ databases">
        <title>Herbaspirillum phytohormonus sp. nov., isolated from the root nodule of Robinia pseudoacacia in lead-zinc mine.</title>
        <authorList>
            <person name="Fan M."/>
            <person name="Lin Y."/>
        </authorList>
    </citation>
    <scope>NUCLEOTIDE SEQUENCE [LARGE SCALE GENOMIC DNA]</scope>
    <source>
        <strain evidence="9">SC-089</strain>
    </source>
</reference>
<dbReference type="GO" id="GO:0006364">
    <property type="term" value="P:rRNA processing"/>
    <property type="evidence" value="ECO:0007669"/>
    <property type="project" value="UniProtKB-UniRule"/>
</dbReference>
<comment type="cofactor">
    <cofactor evidence="7">
        <name>Zn(2+)</name>
        <dbReference type="ChEBI" id="CHEBI:29105"/>
    </cofactor>
    <text evidence="7">Binds 1 zinc ion.</text>
</comment>
<keyword evidence="9" id="KW-1185">Reference proteome</keyword>
<dbReference type="GO" id="GO:0004521">
    <property type="term" value="F:RNA endonuclease activity"/>
    <property type="evidence" value="ECO:0007669"/>
    <property type="project" value="UniProtKB-UniRule"/>
</dbReference>
<comment type="function">
    <text evidence="7">Single strand-specific metallo-endoribonuclease involved in late-stage 70S ribosome quality control and in maturation of the 3' terminus of the 16S rRNA.</text>
</comment>
<keyword evidence="7" id="KW-0963">Cytoplasm</keyword>
<dbReference type="AlphaFoldDB" id="A0A225MKT6"/>
<dbReference type="InterPro" id="IPR002036">
    <property type="entry name" value="YbeY"/>
</dbReference>
<protein>
    <recommendedName>
        <fullName evidence="7">Endoribonuclease YbeY</fullName>
        <ecNumber evidence="7">3.1.-.-</ecNumber>
    </recommendedName>
</protein>
<keyword evidence="4 7" id="KW-0255">Endonuclease</keyword>
<evidence type="ECO:0000256" key="6">
    <source>
        <dbReference type="ARBA" id="ARBA00022833"/>
    </source>
</evidence>
<feature type="binding site" evidence="7">
    <location>
        <position position="122"/>
    </location>
    <ligand>
        <name>Zn(2+)</name>
        <dbReference type="ChEBI" id="CHEBI:29105"/>
        <note>catalytic</note>
    </ligand>
</feature>
<dbReference type="PANTHER" id="PTHR46986">
    <property type="entry name" value="ENDORIBONUCLEASE YBEY, CHLOROPLASTIC"/>
    <property type="match status" value="1"/>
</dbReference>
<keyword evidence="7" id="KW-0698">rRNA processing</keyword>
<dbReference type="OrthoDB" id="9807740at2"/>
<dbReference type="Gene3D" id="3.40.390.30">
    <property type="entry name" value="Metalloproteases ('zincins'), catalytic domain"/>
    <property type="match status" value="1"/>
</dbReference>
<feature type="binding site" evidence="7">
    <location>
        <position position="128"/>
    </location>
    <ligand>
        <name>Zn(2+)</name>
        <dbReference type="ChEBI" id="CHEBI:29105"/>
        <note>catalytic</note>
    </ligand>
</feature>
<dbReference type="InterPro" id="IPR023091">
    <property type="entry name" value="MetalPrtase_cat_dom_sf_prd"/>
</dbReference>
<dbReference type="GO" id="GO:0005737">
    <property type="term" value="C:cytoplasm"/>
    <property type="evidence" value="ECO:0007669"/>
    <property type="project" value="UniProtKB-SubCell"/>
</dbReference>
<feature type="binding site" evidence="7">
    <location>
        <position position="118"/>
    </location>
    <ligand>
        <name>Zn(2+)</name>
        <dbReference type="ChEBI" id="CHEBI:29105"/>
        <note>catalytic</note>
    </ligand>
</feature>
<dbReference type="NCBIfam" id="TIGR00043">
    <property type="entry name" value="rRNA maturation RNase YbeY"/>
    <property type="match status" value="1"/>
</dbReference>
<dbReference type="RefSeq" id="WP_088602945.1">
    <property type="nucleotide sequence ID" value="NZ_NJIH01000004.1"/>
</dbReference>
<evidence type="ECO:0000313" key="8">
    <source>
        <dbReference type="EMBL" id="OWT61858.1"/>
    </source>
</evidence>
<organism evidence="8 9">
    <name type="scientific">Candidimonas nitroreducens</name>
    <dbReference type="NCBI Taxonomy" id="683354"/>
    <lineage>
        <taxon>Bacteria</taxon>
        <taxon>Pseudomonadati</taxon>
        <taxon>Pseudomonadota</taxon>
        <taxon>Betaproteobacteria</taxon>
        <taxon>Burkholderiales</taxon>
        <taxon>Alcaligenaceae</taxon>
        <taxon>Candidimonas</taxon>
    </lineage>
</organism>
<evidence type="ECO:0000256" key="4">
    <source>
        <dbReference type="ARBA" id="ARBA00022759"/>
    </source>
</evidence>
<dbReference type="HAMAP" id="MF_00009">
    <property type="entry name" value="Endoribonucl_YbeY"/>
    <property type="match status" value="1"/>
</dbReference>
<name>A0A225MKT6_9BURK</name>
<dbReference type="InterPro" id="IPR020549">
    <property type="entry name" value="YbeY_CS"/>
</dbReference>
<evidence type="ECO:0000256" key="5">
    <source>
        <dbReference type="ARBA" id="ARBA00022801"/>
    </source>
</evidence>
<dbReference type="Proteomes" id="UP000214603">
    <property type="component" value="Unassembled WGS sequence"/>
</dbReference>
<evidence type="ECO:0000256" key="7">
    <source>
        <dbReference type="HAMAP-Rule" id="MF_00009"/>
    </source>
</evidence>